<dbReference type="OrthoDB" id="9808789at2"/>
<dbReference type="eggNOG" id="COG3336">
    <property type="taxonomic scope" value="Bacteria"/>
</dbReference>
<feature type="transmembrane region" description="Helical" evidence="6">
    <location>
        <begin position="33"/>
        <end position="54"/>
    </location>
</feature>
<keyword evidence="5 6" id="KW-0472">Membrane</keyword>
<evidence type="ECO:0000256" key="2">
    <source>
        <dbReference type="ARBA" id="ARBA00022475"/>
    </source>
</evidence>
<dbReference type="Proteomes" id="UP000054363">
    <property type="component" value="Unassembled WGS sequence"/>
</dbReference>
<evidence type="ECO:0000256" key="1">
    <source>
        <dbReference type="ARBA" id="ARBA00004651"/>
    </source>
</evidence>
<name>A0A094IYD7_9GAMM</name>
<accession>A0A094IYD7</accession>
<keyword evidence="9" id="KW-1185">Reference proteome</keyword>
<dbReference type="STRING" id="435908.IDSA_06940"/>
<evidence type="ECO:0000256" key="4">
    <source>
        <dbReference type="ARBA" id="ARBA00022989"/>
    </source>
</evidence>
<evidence type="ECO:0000313" key="9">
    <source>
        <dbReference type="Proteomes" id="UP000054363"/>
    </source>
</evidence>
<feature type="chain" id="PRO_5001904749" description="Cytochrome C oxidase assembly protein" evidence="7">
    <location>
        <begin position="24"/>
        <end position="271"/>
    </location>
</feature>
<dbReference type="EMBL" id="JPER01000003">
    <property type="protein sequence ID" value="KFZ30814.1"/>
    <property type="molecule type" value="Genomic_DNA"/>
</dbReference>
<evidence type="ECO:0000256" key="5">
    <source>
        <dbReference type="ARBA" id="ARBA00023136"/>
    </source>
</evidence>
<evidence type="ECO:0000256" key="6">
    <source>
        <dbReference type="SAM" id="Phobius"/>
    </source>
</evidence>
<dbReference type="RefSeq" id="WP_034775336.1">
    <property type="nucleotide sequence ID" value="NZ_JPER01000003.1"/>
</dbReference>
<feature type="transmembrane region" description="Helical" evidence="6">
    <location>
        <begin position="66"/>
        <end position="83"/>
    </location>
</feature>
<feature type="signal peptide" evidence="7">
    <location>
        <begin position="1"/>
        <end position="23"/>
    </location>
</feature>
<dbReference type="GO" id="GO:0005886">
    <property type="term" value="C:plasma membrane"/>
    <property type="evidence" value="ECO:0007669"/>
    <property type="project" value="UniProtKB-SubCell"/>
</dbReference>
<gene>
    <name evidence="8" type="ORF">IDSA_06940</name>
</gene>
<evidence type="ECO:0008006" key="10">
    <source>
        <dbReference type="Google" id="ProtNLM"/>
    </source>
</evidence>
<feature type="transmembrane region" description="Helical" evidence="6">
    <location>
        <begin position="239"/>
        <end position="258"/>
    </location>
</feature>
<evidence type="ECO:0000256" key="3">
    <source>
        <dbReference type="ARBA" id="ARBA00022692"/>
    </source>
</evidence>
<sequence>MRLALVIAALLALVALWIPVAFAHNPVTSDGQERLASGLTALAVGIFWLMYILGARRSPTRTWRRWLFHGTAIITLMTILGPLDEWAEVSAAAHMTQHMFMMVVIAPLFTFCKPLPQLFVAFGRHGRRFWGLAFKITRYPMLCAYLHGFMIWFWHIPVFYMLAVNDPWVHVFEHACFLITAVWFWWSVLYANARKAPFALLALLFTLMHTGFLGALLTFAGAPLYGEARHLQDQQLAGLIMWVLGGIPYIAASLWAGNRWYKHLNRRMLSG</sequence>
<feature type="transmembrane region" description="Helical" evidence="6">
    <location>
        <begin position="168"/>
        <end position="186"/>
    </location>
</feature>
<proteinExistence type="predicted"/>
<organism evidence="8 9">
    <name type="scientific">Pseudidiomarina salinarum</name>
    <dbReference type="NCBI Taxonomy" id="435908"/>
    <lineage>
        <taxon>Bacteria</taxon>
        <taxon>Pseudomonadati</taxon>
        <taxon>Pseudomonadota</taxon>
        <taxon>Gammaproteobacteria</taxon>
        <taxon>Alteromonadales</taxon>
        <taxon>Idiomarinaceae</taxon>
        <taxon>Pseudidiomarina</taxon>
    </lineage>
</organism>
<protein>
    <recommendedName>
        <fullName evidence="10">Cytochrome C oxidase assembly protein</fullName>
    </recommendedName>
</protein>
<keyword evidence="7" id="KW-0732">Signal</keyword>
<dbReference type="Pfam" id="PF09678">
    <property type="entry name" value="Caa3_CtaG"/>
    <property type="match status" value="1"/>
</dbReference>
<keyword evidence="2" id="KW-1003">Cell membrane</keyword>
<dbReference type="AlphaFoldDB" id="A0A094IYD7"/>
<feature type="transmembrane region" description="Helical" evidence="6">
    <location>
        <begin position="142"/>
        <end position="162"/>
    </location>
</feature>
<evidence type="ECO:0000256" key="7">
    <source>
        <dbReference type="SAM" id="SignalP"/>
    </source>
</evidence>
<reference evidence="8 9" key="1">
    <citation type="submission" date="2014-06" db="EMBL/GenBank/DDBJ databases">
        <title>The draft genome sequence of Idiomarina salinarum ISL-52.</title>
        <authorList>
            <person name="Du J."/>
            <person name="Shao Z."/>
        </authorList>
    </citation>
    <scope>NUCLEOTIDE SEQUENCE [LARGE SCALE GENOMIC DNA]</scope>
    <source>
        <strain evidence="8 9">ISL-52</strain>
    </source>
</reference>
<comment type="subcellular location">
    <subcellularLocation>
        <location evidence="1">Cell membrane</location>
        <topology evidence="1">Multi-pass membrane protein</topology>
    </subcellularLocation>
</comment>
<feature type="transmembrane region" description="Helical" evidence="6">
    <location>
        <begin position="99"/>
        <end position="122"/>
    </location>
</feature>
<dbReference type="InterPro" id="IPR019108">
    <property type="entry name" value="Caa3_assmbl_CtaG-rel"/>
</dbReference>
<keyword evidence="4 6" id="KW-1133">Transmembrane helix</keyword>
<evidence type="ECO:0000313" key="8">
    <source>
        <dbReference type="EMBL" id="KFZ30814.1"/>
    </source>
</evidence>
<comment type="caution">
    <text evidence="8">The sequence shown here is derived from an EMBL/GenBank/DDBJ whole genome shotgun (WGS) entry which is preliminary data.</text>
</comment>
<keyword evidence="3 6" id="KW-0812">Transmembrane</keyword>
<feature type="transmembrane region" description="Helical" evidence="6">
    <location>
        <begin position="198"/>
        <end position="219"/>
    </location>
</feature>